<evidence type="ECO:0000256" key="3">
    <source>
        <dbReference type="ARBA" id="ARBA00011462"/>
    </source>
</evidence>
<dbReference type="EMBL" id="JAAMOZ010000001">
    <property type="protein sequence ID" value="NIH57098.1"/>
    <property type="molecule type" value="Genomic_DNA"/>
</dbReference>
<evidence type="ECO:0000256" key="9">
    <source>
        <dbReference type="ARBA" id="ARBA00023002"/>
    </source>
</evidence>
<evidence type="ECO:0000256" key="13">
    <source>
        <dbReference type="ARBA" id="ARBA00047967"/>
    </source>
</evidence>
<evidence type="ECO:0000259" key="16">
    <source>
        <dbReference type="Pfam" id="PF00148"/>
    </source>
</evidence>
<evidence type="ECO:0000256" key="11">
    <source>
        <dbReference type="ARBA" id="ARBA00023014"/>
    </source>
</evidence>
<keyword evidence="12 14" id="KW-0535">Nitrogen fixation</keyword>
<evidence type="ECO:0000256" key="7">
    <source>
        <dbReference type="ARBA" id="ARBA00022741"/>
    </source>
</evidence>
<keyword evidence="10 15" id="KW-0408">Iron</keyword>
<keyword evidence="6 15" id="KW-0479">Metal-binding</keyword>
<keyword evidence="9 15" id="KW-0560">Oxidoreductase</keyword>
<dbReference type="Gene3D" id="1.20.89.10">
    <property type="entry name" value="Nitrogenase Molybdenum-iron Protein, subunit B, domain 4"/>
    <property type="match status" value="1"/>
</dbReference>
<evidence type="ECO:0000256" key="12">
    <source>
        <dbReference type="ARBA" id="ARBA00023231"/>
    </source>
</evidence>
<keyword evidence="8 15" id="KW-0067">ATP-binding</keyword>
<dbReference type="GO" id="GO:0016163">
    <property type="term" value="F:nitrogenase activity"/>
    <property type="evidence" value="ECO:0007669"/>
    <property type="project" value="UniProtKB-EC"/>
</dbReference>
<keyword evidence="11 15" id="KW-0411">Iron-sulfur</keyword>
<feature type="domain" description="Nitrogenase/oxidoreductase component 1" evidence="16">
    <location>
        <begin position="23"/>
        <end position="444"/>
    </location>
</feature>
<dbReference type="InterPro" id="IPR050152">
    <property type="entry name" value="ChlB/BchB/BchZ"/>
</dbReference>
<name>A0ABX0SIE3_9ACTN</name>
<dbReference type="Proteomes" id="UP000749311">
    <property type="component" value="Unassembled WGS sequence"/>
</dbReference>
<organism evidence="17 18">
    <name type="scientific">Brooklawnia cerclae</name>
    <dbReference type="NCBI Taxonomy" id="349934"/>
    <lineage>
        <taxon>Bacteria</taxon>
        <taxon>Bacillati</taxon>
        <taxon>Actinomycetota</taxon>
        <taxon>Actinomycetes</taxon>
        <taxon>Propionibacteriales</taxon>
        <taxon>Propionibacteriaceae</taxon>
        <taxon>Brooklawnia</taxon>
    </lineage>
</organism>
<dbReference type="RefSeq" id="WP_208390495.1">
    <property type="nucleotide sequence ID" value="NZ_BAAAOO010000011.1"/>
</dbReference>
<dbReference type="PANTHER" id="PTHR33712:SF7">
    <property type="entry name" value="LIGHT-INDEPENDENT PROTOCHLOROPHYLLIDE REDUCTASE SUBUNIT B"/>
    <property type="match status" value="1"/>
</dbReference>
<dbReference type="SUPFAM" id="SSF53807">
    <property type="entry name" value="Helical backbone' metal receptor"/>
    <property type="match status" value="1"/>
</dbReference>
<evidence type="ECO:0000256" key="1">
    <source>
        <dbReference type="ARBA" id="ARBA00002621"/>
    </source>
</evidence>
<evidence type="ECO:0000256" key="5">
    <source>
        <dbReference type="ARBA" id="ARBA00014775"/>
    </source>
</evidence>
<evidence type="ECO:0000256" key="15">
    <source>
        <dbReference type="RuleBase" id="RU364127"/>
    </source>
</evidence>
<dbReference type="PROSITE" id="PS00699">
    <property type="entry name" value="NITROGENASE_1_1"/>
    <property type="match status" value="1"/>
</dbReference>
<protein>
    <recommendedName>
        <fullName evidence="5 15">Nitrogenase molybdenum-iron protein beta chain</fullName>
        <ecNumber evidence="4 15">1.18.6.1</ecNumber>
    </recommendedName>
    <alternativeName>
        <fullName evidence="15">Dinitrogenase</fullName>
    </alternativeName>
</protein>
<dbReference type="PANTHER" id="PTHR33712">
    <property type="entry name" value="LIGHT-INDEPENDENT PROTOCHLOROPHYLLIDE REDUCTASE SUBUNIT B"/>
    <property type="match status" value="1"/>
</dbReference>
<sequence length="461" mass="50535">MLDHTPTQVVERSALRINPANTCQPIGAMYAALGIHRCLPYSHGSQGCCSYHRSHLTRHFKDPVMAATSSFTEGASVFGGQPNLLQGLSTVFTTYKPDVVAVNTTCLSETIGDDIPQIVGQAQTDGIIPDGKYVIHANTPSYAGTHVTGFSNMCVAMAKYFAKPIETKPKATDKPWVNIVPGWVEPSDMREIRRITEALGMKATLFPDTAGVLDSPQTGHFEMYPSGGVTIEELQNLGRAQATLALGQWASREAAIEVENRAYVPREVLDLPIGIGATDRFLECLRFRGGVIPKSIEEERGRLVDFIVDTQQHFYNKKVAIAGDPDQVIALTEFCRDLGMIPVHVLTGNQGKAFTRKVTQVLGDKAAGTHIEQKGDMFLLHQLIKNEPVDLLLGNTYGKYIARAEDLPFVRVGWPILDRVGHSYLTTVGYTGAIQLGSKMLDALLDRRDRDAADPKFELVL</sequence>
<comment type="subunit">
    <text evidence="3 15">Tetramer of two alpha and two beta chains. Forms complex with the iron protein (nitrogenase component 2).</text>
</comment>
<evidence type="ECO:0000313" key="17">
    <source>
        <dbReference type="EMBL" id="NIH57098.1"/>
    </source>
</evidence>
<evidence type="ECO:0000256" key="14">
    <source>
        <dbReference type="RuleBase" id="RU004021"/>
    </source>
</evidence>
<proteinExistence type="inferred from homology"/>
<comment type="caution">
    <text evidence="17">The sequence shown here is derived from an EMBL/GenBank/DDBJ whole genome shotgun (WGS) entry which is preliminary data.</text>
</comment>
<dbReference type="InterPro" id="IPR005976">
    <property type="entry name" value="Nase_Mo-Fe_CF_bsu"/>
</dbReference>
<dbReference type="InterPro" id="IPR000318">
    <property type="entry name" value="Nase_comp1_CS"/>
</dbReference>
<evidence type="ECO:0000256" key="6">
    <source>
        <dbReference type="ARBA" id="ARBA00022723"/>
    </source>
</evidence>
<evidence type="ECO:0000313" key="18">
    <source>
        <dbReference type="Proteomes" id="UP000749311"/>
    </source>
</evidence>
<comment type="catalytic activity">
    <reaction evidence="13 15">
        <text>N2 + 8 reduced [2Fe-2S]-[ferredoxin] + 16 ATP + 16 H2O = H2 + 8 oxidized [2Fe-2S]-[ferredoxin] + 2 NH4(+) + 16 ADP + 16 phosphate + 6 H(+)</text>
        <dbReference type="Rhea" id="RHEA:21448"/>
        <dbReference type="Rhea" id="RHEA-COMP:10000"/>
        <dbReference type="Rhea" id="RHEA-COMP:10001"/>
        <dbReference type="ChEBI" id="CHEBI:15377"/>
        <dbReference type="ChEBI" id="CHEBI:15378"/>
        <dbReference type="ChEBI" id="CHEBI:17997"/>
        <dbReference type="ChEBI" id="CHEBI:18276"/>
        <dbReference type="ChEBI" id="CHEBI:28938"/>
        <dbReference type="ChEBI" id="CHEBI:30616"/>
        <dbReference type="ChEBI" id="CHEBI:33737"/>
        <dbReference type="ChEBI" id="CHEBI:33738"/>
        <dbReference type="ChEBI" id="CHEBI:43474"/>
        <dbReference type="ChEBI" id="CHEBI:456216"/>
        <dbReference type="EC" id="1.18.6.1"/>
    </reaction>
</comment>
<keyword evidence="18" id="KW-1185">Reference proteome</keyword>
<evidence type="ECO:0000256" key="8">
    <source>
        <dbReference type="ARBA" id="ARBA00022840"/>
    </source>
</evidence>
<dbReference type="NCBIfam" id="TIGR01286">
    <property type="entry name" value="nifK"/>
    <property type="match status" value="1"/>
</dbReference>
<reference evidence="17 18" key="1">
    <citation type="submission" date="2020-02" db="EMBL/GenBank/DDBJ databases">
        <title>Sequencing the genomes of 1000 actinobacteria strains.</title>
        <authorList>
            <person name="Klenk H.-P."/>
        </authorList>
    </citation>
    <scope>NUCLEOTIDE SEQUENCE [LARGE SCALE GENOMIC DNA]</scope>
    <source>
        <strain evidence="17 18">DSM 19609</strain>
    </source>
</reference>
<comment type="function">
    <text evidence="1 15">This molybdenum-iron protein is part of the nitrogenase complex that catalyzes the key enzymatic reactions in nitrogen fixation.</text>
</comment>
<keyword evidence="7 15" id="KW-0547">Nucleotide-binding</keyword>
<dbReference type="InterPro" id="IPR000510">
    <property type="entry name" value="Nase/OxRdtase_comp1"/>
</dbReference>
<comment type="cofactor">
    <cofactor evidence="15">
        <name>[8Fe-7S] cluster</name>
        <dbReference type="ChEBI" id="CHEBI:21143"/>
    </cofactor>
    <text evidence="15">Binds 1 [8Fe-7S] cluster per heterodimer.</text>
</comment>
<dbReference type="EC" id="1.18.6.1" evidence="4 15"/>
<evidence type="ECO:0000256" key="2">
    <source>
        <dbReference type="ARBA" id="ARBA00011002"/>
    </source>
</evidence>
<dbReference type="Pfam" id="PF00148">
    <property type="entry name" value="Oxidored_nitro"/>
    <property type="match status" value="1"/>
</dbReference>
<evidence type="ECO:0000256" key="4">
    <source>
        <dbReference type="ARBA" id="ARBA00012773"/>
    </source>
</evidence>
<evidence type="ECO:0000256" key="10">
    <source>
        <dbReference type="ARBA" id="ARBA00023004"/>
    </source>
</evidence>
<gene>
    <name evidence="17" type="ORF">FB473_001743</name>
</gene>
<comment type="similarity">
    <text evidence="2 14">Belongs to the NifD/NifK/NifE/NifN family.</text>
</comment>
<accession>A0ABX0SIE3</accession>
<dbReference type="Gene3D" id="3.40.50.1980">
    <property type="entry name" value="Nitrogenase molybdenum iron protein domain"/>
    <property type="match status" value="3"/>
</dbReference>